<feature type="region of interest" description="Disordered" evidence="5">
    <location>
        <begin position="1"/>
        <end position="55"/>
    </location>
</feature>
<keyword evidence="2 4" id="KW-0238">DNA-binding</keyword>
<dbReference type="InterPro" id="IPR009057">
    <property type="entry name" value="Homeodomain-like_sf"/>
</dbReference>
<dbReference type="PROSITE" id="PS50977">
    <property type="entry name" value="HTH_TETR_2"/>
    <property type="match status" value="1"/>
</dbReference>
<keyword evidence="1" id="KW-0805">Transcription regulation</keyword>
<dbReference type="Pfam" id="PF21597">
    <property type="entry name" value="TetR_C_43"/>
    <property type="match status" value="1"/>
</dbReference>
<dbReference type="GO" id="GO:0003700">
    <property type="term" value="F:DNA-binding transcription factor activity"/>
    <property type="evidence" value="ECO:0007669"/>
    <property type="project" value="TreeGrafter"/>
</dbReference>
<name>A0A7X6HZX5_9ACTN</name>
<dbReference type="InterPro" id="IPR001647">
    <property type="entry name" value="HTH_TetR"/>
</dbReference>
<dbReference type="SUPFAM" id="SSF48498">
    <property type="entry name" value="Tetracyclin repressor-like, C-terminal domain"/>
    <property type="match status" value="1"/>
</dbReference>
<dbReference type="RefSeq" id="WP_167971810.1">
    <property type="nucleotide sequence ID" value="NZ_BHZG01000026.1"/>
</dbReference>
<dbReference type="InterPro" id="IPR036271">
    <property type="entry name" value="Tet_transcr_reg_TetR-rel_C_sf"/>
</dbReference>
<accession>A0A7X6HZX5</accession>
<evidence type="ECO:0000256" key="4">
    <source>
        <dbReference type="PROSITE-ProRule" id="PRU00335"/>
    </source>
</evidence>
<dbReference type="Proteomes" id="UP000578686">
    <property type="component" value="Unassembled WGS sequence"/>
</dbReference>
<comment type="caution">
    <text evidence="7">The sequence shown here is derived from an EMBL/GenBank/DDBJ whole genome shotgun (WGS) entry which is preliminary data.</text>
</comment>
<reference evidence="7 8" key="1">
    <citation type="submission" date="2020-03" db="EMBL/GenBank/DDBJ databases">
        <title>Draft genome of Streptomyces sp. ventii, isolated from the Axial Seamount in the Pacific Ocean, and resequencing of the two type strains Streptomyces lonarensis strain NCL 716 and Streptomyces bohaiensis strain 11A07.</title>
        <authorList>
            <person name="Loughran R.M."/>
            <person name="Pfannmuller K.M."/>
            <person name="Wasson B.J."/>
            <person name="Deadmond M.C."/>
            <person name="Paddock B.E."/>
            <person name="Koyack M.J."/>
            <person name="Gallegos D.A."/>
            <person name="Mitchell E.A."/>
            <person name="Ushijima B."/>
            <person name="Saw J.H."/>
            <person name="Mcphail K.L."/>
            <person name="Videau P."/>
        </authorList>
    </citation>
    <scope>NUCLEOTIDE SEQUENCE [LARGE SCALE GENOMIC DNA]</scope>
    <source>
        <strain evidence="7 8">NCL716</strain>
    </source>
</reference>
<dbReference type="EMBL" id="JAAVJD010000131">
    <property type="protein sequence ID" value="NJQ07096.1"/>
    <property type="molecule type" value="Genomic_DNA"/>
</dbReference>
<dbReference type="InterPro" id="IPR049445">
    <property type="entry name" value="TetR_SbtR-like_C"/>
</dbReference>
<dbReference type="Gene3D" id="1.10.357.10">
    <property type="entry name" value="Tetracycline Repressor, domain 2"/>
    <property type="match status" value="1"/>
</dbReference>
<organism evidence="7 8">
    <name type="scientific">Streptomyces lonarensis</name>
    <dbReference type="NCBI Taxonomy" id="700599"/>
    <lineage>
        <taxon>Bacteria</taxon>
        <taxon>Bacillati</taxon>
        <taxon>Actinomycetota</taxon>
        <taxon>Actinomycetes</taxon>
        <taxon>Kitasatosporales</taxon>
        <taxon>Streptomycetaceae</taxon>
        <taxon>Streptomyces</taxon>
    </lineage>
</organism>
<dbReference type="PANTHER" id="PTHR30055">
    <property type="entry name" value="HTH-TYPE TRANSCRIPTIONAL REGULATOR RUTR"/>
    <property type="match status" value="1"/>
</dbReference>
<feature type="compositionally biased region" description="Gly residues" evidence="5">
    <location>
        <begin position="25"/>
        <end position="46"/>
    </location>
</feature>
<evidence type="ECO:0000259" key="6">
    <source>
        <dbReference type="PROSITE" id="PS50977"/>
    </source>
</evidence>
<feature type="DNA-binding region" description="H-T-H motif" evidence="4">
    <location>
        <begin position="81"/>
        <end position="100"/>
    </location>
</feature>
<dbReference type="AlphaFoldDB" id="A0A7X6HZX5"/>
<protein>
    <submittedName>
        <fullName evidence="7">TetR/AcrR family transcriptional regulator</fullName>
    </submittedName>
</protein>
<dbReference type="GO" id="GO:0000976">
    <property type="term" value="F:transcription cis-regulatory region binding"/>
    <property type="evidence" value="ECO:0007669"/>
    <property type="project" value="TreeGrafter"/>
</dbReference>
<dbReference type="Pfam" id="PF00440">
    <property type="entry name" value="TetR_N"/>
    <property type="match status" value="1"/>
</dbReference>
<keyword evidence="3" id="KW-0804">Transcription</keyword>
<dbReference type="SUPFAM" id="SSF46689">
    <property type="entry name" value="Homeodomain-like"/>
    <property type="match status" value="1"/>
</dbReference>
<dbReference type="InterPro" id="IPR050109">
    <property type="entry name" value="HTH-type_TetR-like_transc_reg"/>
</dbReference>
<evidence type="ECO:0000256" key="5">
    <source>
        <dbReference type="SAM" id="MobiDB-lite"/>
    </source>
</evidence>
<keyword evidence="8" id="KW-1185">Reference proteome</keyword>
<evidence type="ECO:0000313" key="8">
    <source>
        <dbReference type="Proteomes" id="UP000578686"/>
    </source>
</evidence>
<proteinExistence type="predicted"/>
<evidence type="ECO:0000256" key="1">
    <source>
        <dbReference type="ARBA" id="ARBA00023015"/>
    </source>
</evidence>
<evidence type="ECO:0000256" key="2">
    <source>
        <dbReference type="ARBA" id="ARBA00023125"/>
    </source>
</evidence>
<dbReference type="PRINTS" id="PR00455">
    <property type="entry name" value="HTHTETR"/>
</dbReference>
<evidence type="ECO:0000256" key="3">
    <source>
        <dbReference type="ARBA" id="ARBA00023163"/>
    </source>
</evidence>
<gene>
    <name evidence="7" type="ORF">HCN56_16270</name>
</gene>
<feature type="domain" description="HTH tetR-type" evidence="6">
    <location>
        <begin position="59"/>
        <end position="118"/>
    </location>
</feature>
<sequence>MADQRSRTPDGTTADRTGRSTDGQGNDGPGNGGPGNGGRGNGGQGDDGQASDGLRSDARRNRERILAAAREAFDAHGIDAPLTAVARRAGVGPATLYRHFPTRAALVTEAFRQQLDHCHQLIEEAATDPDPWRGLCTVVHAVTEVQAVHRGCAAAFQTRFPGAVEFNAERDRAEAHLAELVSRCRQAGVLRPDFDLSDLSLLFLAQHGVAAGPPEVALAATRRLVGYLLQGFRAEGAPALPPPAPLRLDHVHGVAAPG</sequence>
<evidence type="ECO:0000313" key="7">
    <source>
        <dbReference type="EMBL" id="NJQ07096.1"/>
    </source>
</evidence>
<dbReference type="PANTHER" id="PTHR30055:SF234">
    <property type="entry name" value="HTH-TYPE TRANSCRIPTIONAL REGULATOR BETI"/>
    <property type="match status" value="1"/>
</dbReference>